<evidence type="ECO:0000313" key="1">
    <source>
        <dbReference type="EMBL" id="CNU32882.1"/>
    </source>
</evidence>
<proteinExistence type="predicted"/>
<organism evidence="1 2">
    <name type="scientific">Salmonella enterica subsp. enterica serovar Bovismorbificans</name>
    <dbReference type="NCBI Taxonomy" id="58097"/>
    <lineage>
        <taxon>Bacteria</taxon>
        <taxon>Pseudomonadati</taxon>
        <taxon>Pseudomonadota</taxon>
        <taxon>Gammaproteobacteria</taxon>
        <taxon>Enterobacterales</taxon>
        <taxon>Enterobacteriaceae</taxon>
        <taxon>Salmonella</taxon>
    </lineage>
</organism>
<evidence type="ECO:0000313" key="2">
    <source>
        <dbReference type="Proteomes" id="UP000041314"/>
    </source>
</evidence>
<dbReference type="AlphaFoldDB" id="A0A655CY00"/>
<sequence length="144" mass="15327">MCRGTVVDVANVSIKDQRGVIVCRYHTARYRRGTQINNQLRGAATDAILGDGVGEALFMSVSRRGLSQRVGVTAILINVQRAVLSLDIHATRADRRTDAVGVGDGGDRGARRRGIISHDVAGTDGWPANNTCAGLVYIDIQAGI</sequence>
<gene>
    <name evidence="1" type="ORF">ERS008198_02504</name>
</gene>
<dbReference type="Proteomes" id="UP000041314">
    <property type="component" value="Unassembled WGS sequence"/>
</dbReference>
<name>A0A655CY00_SALET</name>
<accession>A0A655CY00</accession>
<protein>
    <submittedName>
        <fullName evidence="1">Uncharacterized protein</fullName>
    </submittedName>
</protein>
<reference evidence="1 2" key="1">
    <citation type="submission" date="2015-03" db="EMBL/GenBank/DDBJ databases">
        <authorList>
            <consortium name="Pathogen Informatics"/>
        </authorList>
    </citation>
    <scope>NUCLEOTIDE SEQUENCE [LARGE SCALE GENOMIC DNA]</scope>
    <source>
        <strain evidence="1 2">A1104</strain>
    </source>
</reference>
<dbReference type="EMBL" id="CQPA01000018">
    <property type="protein sequence ID" value="CNU32882.1"/>
    <property type="molecule type" value="Genomic_DNA"/>
</dbReference>